<accession>D2ASV8</accession>
<dbReference type="EMBL" id="CP001814">
    <property type="protein sequence ID" value="ACZ90435.1"/>
    <property type="molecule type" value="Genomic_DNA"/>
</dbReference>
<organism evidence="1 2">
    <name type="scientific">Streptosporangium roseum (strain ATCC 12428 / DSM 43021 / JCM 3005 / KCTC 9067 / NCIMB 10171 / NRRL 2505 / NI 9100)</name>
    <dbReference type="NCBI Taxonomy" id="479432"/>
    <lineage>
        <taxon>Bacteria</taxon>
        <taxon>Bacillati</taxon>
        <taxon>Actinomycetota</taxon>
        <taxon>Actinomycetes</taxon>
        <taxon>Streptosporangiales</taxon>
        <taxon>Streptosporangiaceae</taxon>
        <taxon>Streptosporangium</taxon>
    </lineage>
</organism>
<dbReference type="HOGENOM" id="CLU_3391680_0_0_11"/>
<name>D2ASV8_STRRD</name>
<dbReference type="AlphaFoldDB" id="D2ASV8"/>
<gene>
    <name evidence="1" type="ordered locus">Sros_7769</name>
</gene>
<evidence type="ECO:0000313" key="2">
    <source>
        <dbReference type="Proteomes" id="UP000002029"/>
    </source>
</evidence>
<dbReference type="KEGG" id="sro:Sros_7769"/>
<protein>
    <submittedName>
        <fullName evidence="1">Uncharacterized protein</fullName>
    </submittedName>
</protein>
<evidence type="ECO:0000313" key="1">
    <source>
        <dbReference type="EMBL" id="ACZ90435.1"/>
    </source>
</evidence>
<sequence length="32" mass="3669">MLPNDDVARIDDPGHELRRLPRLGVVRSRSLD</sequence>
<proteinExistence type="predicted"/>
<dbReference type="Proteomes" id="UP000002029">
    <property type="component" value="Chromosome"/>
</dbReference>
<keyword evidence="2" id="KW-1185">Reference proteome</keyword>
<reference evidence="1 2" key="1">
    <citation type="journal article" date="2010" name="Stand. Genomic Sci.">
        <title>Complete genome sequence of Streptosporangium roseum type strain (NI 9100).</title>
        <authorList>
            <person name="Nolan M."/>
            <person name="Sikorski J."/>
            <person name="Jando M."/>
            <person name="Lucas S."/>
            <person name="Lapidus A."/>
            <person name="Glavina Del Rio T."/>
            <person name="Chen F."/>
            <person name="Tice H."/>
            <person name="Pitluck S."/>
            <person name="Cheng J.F."/>
            <person name="Chertkov O."/>
            <person name="Sims D."/>
            <person name="Meincke L."/>
            <person name="Brettin T."/>
            <person name="Han C."/>
            <person name="Detter J.C."/>
            <person name="Bruce D."/>
            <person name="Goodwin L."/>
            <person name="Land M."/>
            <person name="Hauser L."/>
            <person name="Chang Y.J."/>
            <person name="Jeffries C.D."/>
            <person name="Ivanova N."/>
            <person name="Mavromatis K."/>
            <person name="Mikhailova N."/>
            <person name="Chen A."/>
            <person name="Palaniappan K."/>
            <person name="Chain P."/>
            <person name="Rohde M."/>
            <person name="Goker M."/>
            <person name="Bristow J."/>
            <person name="Eisen J.A."/>
            <person name="Markowitz V."/>
            <person name="Hugenholtz P."/>
            <person name="Kyrpides N.C."/>
            <person name="Klenk H.P."/>
        </authorList>
    </citation>
    <scope>NUCLEOTIDE SEQUENCE [LARGE SCALE GENOMIC DNA]</scope>
    <source>
        <strain evidence="2">ATCC 12428 / DSM 43021 / JCM 3005 / NI 9100</strain>
    </source>
</reference>